<gene>
    <name evidence="2" type="ORF">JAAARDRAFT_199546</name>
</gene>
<organism evidence="2 3">
    <name type="scientific">Jaapia argillacea MUCL 33604</name>
    <dbReference type="NCBI Taxonomy" id="933084"/>
    <lineage>
        <taxon>Eukaryota</taxon>
        <taxon>Fungi</taxon>
        <taxon>Dikarya</taxon>
        <taxon>Basidiomycota</taxon>
        <taxon>Agaricomycotina</taxon>
        <taxon>Agaricomycetes</taxon>
        <taxon>Agaricomycetidae</taxon>
        <taxon>Jaapiales</taxon>
        <taxon>Jaapiaceae</taxon>
        <taxon>Jaapia</taxon>
    </lineage>
</organism>
<proteinExistence type="predicted"/>
<evidence type="ECO:0000313" key="2">
    <source>
        <dbReference type="EMBL" id="KDQ51001.1"/>
    </source>
</evidence>
<dbReference type="Proteomes" id="UP000027265">
    <property type="component" value="Unassembled WGS sequence"/>
</dbReference>
<evidence type="ECO:0000256" key="1">
    <source>
        <dbReference type="SAM" id="MobiDB-lite"/>
    </source>
</evidence>
<dbReference type="EMBL" id="KL197753">
    <property type="protein sequence ID" value="KDQ51001.1"/>
    <property type="molecule type" value="Genomic_DNA"/>
</dbReference>
<evidence type="ECO:0000313" key="3">
    <source>
        <dbReference type="Proteomes" id="UP000027265"/>
    </source>
</evidence>
<keyword evidence="3" id="KW-1185">Reference proteome</keyword>
<accession>A0A067PKN2</accession>
<name>A0A067PKN2_9AGAM</name>
<dbReference type="AlphaFoldDB" id="A0A067PKN2"/>
<sequence>MTKDWRCEAFDDFIIWEFHRLPHGVAELNKAMKMKKALNLEEDPRDLDWNKYATDFPIDFGADDNGEPAPFWADGRASIILGQIEHKFKLMKNEDKSEVAEEKNYDSQGTRKESFITNF</sequence>
<protein>
    <submittedName>
        <fullName evidence="2">Uncharacterized protein</fullName>
    </submittedName>
</protein>
<feature type="region of interest" description="Disordered" evidence="1">
    <location>
        <begin position="97"/>
        <end position="119"/>
    </location>
</feature>
<reference evidence="3" key="1">
    <citation type="journal article" date="2014" name="Proc. Natl. Acad. Sci. U.S.A.">
        <title>Extensive sampling of basidiomycete genomes demonstrates inadequacy of the white-rot/brown-rot paradigm for wood decay fungi.</title>
        <authorList>
            <person name="Riley R."/>
            <person name="Salamov A.A."/>
            <person name="Brown D.W."/>
            <person name="Nagy L.G."/>
            <person name="Floudas D."/>
            <person name="Held B.W."/>
            <person name="Levasseur A."/>
            <person name="Lombard V."/>
            <person name="Morin E."/>
            <person name="Otillar R."/>
            <person name="Lindquist E.A."/>
            <person name="Sun H."/>
            <person name="LaButti K.M."/>
            <person name="Schmutz J."/>
            <person name="Jabbour D."/>
            <person name="Luo H."/>
            <person name="Baker S.E."/>
            <person name="Pisabarro A.G."/>
            <person name="Walton J.D."/>
            <person name="Blanchette R.A."/>
            <person name="Henrissat B."/>
            <person name="Martin F."/>
            <person name="Cullen D."/>
            <person name="Hibbett D.S."/>
            <person name="Grigoriev I.V."/>
        </authorList>
    </citation>
    <scope>NUCLEOTIDE SEQUENCE [LARGE SCALE GENOMIC DNA]</scope>
    <source>
        <strain evidence="3">MUCL 33604</strain>
    </source>
</reference>
<dbReference type="InParanoid" id="A0A067PKN2"/>
<dbReference type="HOGENOM" id="CLU_2061836_0_0_1"/>